<gene>
    <name evidence="3" type="ORF">DMP06_04065</name>
</gene>
<organism evidence="3 4">
    <name type="scientific">Slackia equolifaciens</name>
    <dbReference type="NCBI Taxonomy" id="498718"/>
    <lineage>
        <taxon>Bacteria</taxon>
        <taxon>Bacillati</taxon>
        <taxon>Actinomycetota</taxon>
        <taxon>Coriobacteriia</taxon>
        <taxon>Eggerthellales</taxon>
        <taxon>Eggerthellaceae</taxon>
        <taxon>Slackia</taxon>
    </lineage>
</organism>
<dbReference type="Proteomes" id="UP000269591">
    <property type="component" value="Unassembled WGS sequence"/>
</dbReference>
<feature type="chain" id="PRO_5018079887" description="Ig-like domain-containing protein" evidence="2">
    <location>
        <begin position="28"/>
        <end position="261"/>
    </location>
</feature>
<dbReference type="EMBL" id="QIBX01000004">
    <property type="protein sequence ID" value="RNL40850.1"/>
    <property type="molecule type" value="Genomic_DNA"/>
</dbReference>
<dbReference type="AlphaFoldDB" id="A0A3N0B1T2"/>
<sequence>MPKARKALAGIAASFLLAACIAAPAFAADASGRSGLEGAAEALRNELAPSMLTYENYQEQLGTEGSVSIAHARVQGLQDVMYNGQPETPTVTLKLDNATLRAGEDFDVEFSGDNVNPGTVSVLITGKGAYTGTIETSFTILPGDLSHATVDVIPDQEETGEEICPTPTVKLDGSELARDVDYTVTYSNNIQPGTATIVIEGIGNCSGTARATFEIVEAPEEDSSSHQPATIPLVVVAPVVVAAAVLLVIGVFAFRRNKSQH</sequence>
<dbReference type="OrthoDB" id="3174657at2"/>
<dbReference type="RefSeq" id="WP_123208469.1">
    <property type="nucleotide sequence ID" value="NZ_JBHTHO010000002.1"/>
</dbReference>
<name>A0A3N0B1T2_9ACTN</name>
<evidence type="ECO:0008006" key="5">
    <source>
        <dbReference type="Google" id="ProtNLM"/>
    </source>
</evidence>
<protein>
    <recommendedName>
        <fullName evidence="5">Ig-like domain-containing protein</fullName>
    </recommendedName>
</protein>
<evidence type="ECO:0000256" key="2">
    <source>
        <dbReference type="SAM" id="SignalP"/>
    </source>
</evidence>
<feature type="signal peptide" evidence="2">
    <location>
        <begin position="1"/>
        <end position="27"/>
    </location>
</feature>
<comment type="caution">
    <text evidence="3">The sequence shown here is derived from an EMBL/GenBank/DDBJ whole genome shotgun (WGS) entry which is preliminary data.</text>
</comment>
<keyword evidence="1" id="KW-1133">Transmembrane helix</keyword>
<feature type="transmembrane region" description="Helical" evidence="1">
    <location>
        <begin position="231"/>
        <end position="254"/>
    </location>
</feature>
<evidence type="ECO:0000313" key="4">
    <source>
        <dbReference type="Proteomes" id="UP000269591"/>
    </source>
</evidence>
<accession>A0A3N0B1T2</accession>
<reference evidence="4" key="1">
    <citation type="submission" date="2018-05" db="EMBL/GenBank/DDBJ databases">
        <title>Genome Sequencing of selected type strains of the family Eggerthellaceae.</title>
        <authorList>
            <person name="Danylec N."/>
            <person name="Stoll D.A."/>
            <person name="Doetsch A."/>
            <person name="Huch M."/>
        </authorList>
    </citation>
    <scope>NUCLEOTIDE SEQUENCE [LARGE SCALE GENOMIC DNA]</scope>
    <source>
        <strain evidence="4">DSM 24851</strain>
    </source>
</reference>
<dbReference type="PROSITE" id="PS51257">
    <property type="entry name" value="PROKAR_LIPOPROTEIN"/>
    <property type="match status" value="1"/>
</dbReference>
<keyword evidence="4" id="KW-1185">Reference proteome</keyword>
<keyword evidence="2" id="KW-0732">Signal</keyword>
<evidence type="ECO:0000313" key="3">
    <source>
        <dbReference type="EMBL" id="RNL40850.1"/>
    </source>
</evidence>
<proteinExistence type="predicted"/>
<keyword evidence="1" id="KW-0472">Membrane</keyword>
<evidence type="ECO:0000256" key="1">
    <source>
        <dbReference type="SAM" id="Phobius"/>
    </source>
</evidence>
<keyword evidence="1" id="KW-0812">Transmembrane</keyword>